<comment type="caution">
    <text evidence="3">The sequence shown here is derived from an EMBL/GenBank/DDBJ whole genome shotgun (WGS) entry which is preliminary data.</text>
</comment>
<evidence type="ECO:0000313" key="4">
    <source>
        <dbReference type="Proteomes" id="UP000245207"/>
    </source>
</evidence>
<name>A0A2U1LHH0_ARTAN</name>
<keyword evidence="4" id="KW-1185">Reference proteome</keyword>
<keyword evidence="2" id="KW-0732">Signal</keyword>
<evidence type="ECO:0000256" key="1">
    <source>
        <dbReference type="SAM" id="MobiDB-lite"/>
    </source>
</evidence>
<sequence>MVKSTPLTCLAAVLVAVVVILQLQVSQAQADTFSCAGSTLCRGLAQSDCDAARRQIQPNNRYFTGGNKGATGARSGKHATSDDSHLGIVVVTSTLVISYQ</sequence>
<feature type="chain" id="PRO_5015458315" evidence="2">
    <location>
        <begin position="31"/>
        <end position="100"/>
    </location>
</feature>
<dbReference type="EMBL" id="PKPP01009361">
    <property type="protein sequence ID" value="PWA48437.1"/>
    <property type="molecule type" value="Genomic_DNA"/>
</dbReference>
<dbReference type="Proteomes" id="UP000245207">
    <property type="component" value="Unassembled WGS sequence"/>
</dbReference>
<evidence type="ECO:0000313" key="3">
    <source>
        <dbReference type="EMBL" id="PWA48437.1"/>
    </source>
</evidence>
<dbReference type="AlphaFoldDB" id="A0A2U1LHH0"/>
<dbReference type="STRING" id="35608.A0A2U1LHH0"/>
<evidence type="ECO:0000256" key="2">
    <source>
        <dbReference type="SAM" id="SignalP"/>
    </source>
</evidence>
<protein>
    <submittedName>
        <fullName evidence="3">Uncharacterized protein</fullName>
    </submittedName>
</protein>
<feature type="region of interest" description="Disordered" evidence="1">
    <location>
        <begin position="61"/>
        <end position="81"/>
    </location>
</feature>
<feature type="signal peptide" evidence="2">
    <location>
        <begin position="1"/>
        <end position="30"/>
    </location>
</feature>
<accession>A0A2U1LHH0</accession>
<organism evidence="3 4">
    <name type="scientific">Artemisia annua</name>
    <name type="common">Sweet wormwood</name>
    <dbReference type="NCBI Taxonomy" id="35608"/>
    <lineage>
        <taxon>Eukaryota</taxon>
        <taxon>Viridiplantae</taxon>
        <taxon>Streptophyta</taxon>
        <taxon>Embryophyta</taxon>
        <taxon>Tracheophyta</taxon>
        <taxon>Spermatophyta</taxon>
        <taxon>Magnoliopsida</taxon>
        <taxon>eudicotyledons</taxon>
        <taxon>Gunneridae</taxon>
        <taxon>Pentapetalae</taxon>
        <taxon>asterids</taxon>
        <taxon>campanulids</taxon>
        <taxon>Asterales</taxon>
        <taxon>Asteraceae</taxon>
        <taxon>Asteroideae</taxon>
        <taxon>Anthemideae</taxon>
        <taxon>Artemisiinae</taxon>
        <taxon>Artemisia</taxon>
    </lineage>
</organism>
<gene>
    <name evidence="3" type="ORF">CTI12_AA491140</name>
</gene>
<reference evidence="3 4" key="1">
    <citation type="journal article" date="2018" name="Mol. Plant">
        <title>The genome of Artemisia annua provides insight into the evolution of Asteraceae family and artemisinin biosynthesis.</title>
        <authorList>
            <person name="Shen Q."/>
            <person name="Zhang L."/>
            <person name="Liao Z."/>
            <person name="Wang S."/>
            <person name="Yan T."/>
            <person name="Shi P."/>
            <person name="Liu M."/>
            <person name="Fu X."/>
            <person name="Pan Q."/>
            <person name="Wang Y."/>
            <person name="Lv Z."/>
            <person name="Lu X."/>
            <person name="Zhang F."/>
            <person name="Jiang W."/>
            <person name="Ma Y."/>
            <person name="Chen M."/>
            <person name="Hao X."/>
            <person name="Li L."/>
            <person name="Tang Y."/>
            <person name="Lv G."/>
            <person name="Zhou Y."/>
            <person name="Sun X."/>
            <person name="Brodelius P.E."/>
            <person name="Rose J.K.C."/>
            <person name="Tang K."/>
        </authorList>
    </citation>
    <scope>NUCLEOTIDE SEQUENCE [LARGE SCALE GENOMIC DNA]</scope>
    <source>
        <strain evidence="4">cv. Huhao1</strain>
        <tissue evidence="3">Leaf</tissue>
    </source>
</reference>
<proteinExistence type="predicted"/>